<name>A0A8F9XHW7_9BACT</name>
<keyword evidence="3" id="KW-1185">Reference proteome</keyword>
<dbReference type="KEGG" id="ole:K0B96_04025"/>
<accession>A0A8F9XHW7</accession>
<sequence>MDHALSRKNFFAKLTGLIALAGVAPQALMKRASATSNRAAPKNQPFQIRPEPRAVARDGASL</sequence>
<gene>
    <name evidence="2" type="ORF">K0B96_04025</name>
</gene>
<dbReference type="RefSeq" id="WP_220164105.1">
    <property type="nucleotide sequence ID" value="NZ_CP080507.1"/>
</dbReference>
<dbReference type="EMBL" id="CP080507">
    <property type="protein sequence ID" value="QYM79795.1"/>
    <property type="molecule type" value="Genomic_DNA"/>
</dbReference>
<organism evidence="2 3">
    <name type="scientific">Horticoccus luteus</name>
    <dbReference type="NCBI Taxonomy" id="2862869"/>
    <lineage>
        <taxon>Bacteria</taxon>
        <taxon>Pseudomonadati</taxon>
        <taxon>Verrucomicrobiota</taxon>
        <taxon>Opitutia</taxon>
        <taxon>Opitutales</taxon>
        <taxon>Opitutaceae</taxon>
        <taxon>Horticoccus</taxon>
    </lineage>
</organism>
<reference evidence="2" key="1">
    <citation type="submission" date="2021-08" db="EMBL/GenBank/DDBJ databases">
        <title>Genome of a novel bacterium of the phylum Verrucomicrobia, Oleiharenicola sp. KSB-15.</title>
        <authorList>
            <person name="Chung J.-H."/>
            <person name="Ahn J.-H."/>
            <person name="Yoon Y."/>
            <person name="Kim D.-Y."/>
            <person name="An S.-H."/>
            <person name="Park I."/>
            <person name="Yeon J."/>
        </authorList>
    </citation>
    <scope>NUCLEOTIDE SEQUENCE</scope>
    <source>
        <strain evidence="2">KSB-15</strain>
    </source>
</reference>
<dbReference type="AlphaFoldDB" id="A0A8F9XHW7"/>
<evidence type="ECO:0000313" key="3">
    <source>
        <dbReference type="Proteomes" id="UP000825051"/>
    </source>
</evidence>
<proteinExistence type="predicted"/>
<evidence type="ECO:0000313" key="2">
    <source>
        <dbReference type="EMBL" id="QYM79795.1"/>
    </source>
</evidence>
<protein>
    <submittedName>
        <fullName evidence="2">Uncharacterized protein</fullName>
    </submittedName>
</protein>
<feature type="region of interest" description="Disordered" evidence="1">
    <location>
        <begin position="33"/>
        <end position="62"/>
    </location>
</feature>
<dbReference type="Proteomes" id="UP000825051">
    <property type="component" value="Chromosome"/>
</dbReference>
<evidence type="ECO:0000256" key="1">
    <source>
        <dbReference type="SAM" id="MobiDB-lite"/>
    </source>
</evidence>